<protein>
    <submittedName>
        <fullName evidence="2">Peptidase family S41</fullName>
    </submittedName>
</protein>
<dbReference type="AlphaFoldDB" id="A0A1I1ZN48"/>
<feature type="domain" description="Tail specific protease" evidence="1">
    <location>
        <begin position="254"/>
        <end position="425"/>
    </location>
</feature>
<dbReference type="SUPFAM" id="SSF52096">
    <property type="entry name" value="ClpP/crotonase"/>
    <property type="match status" value="1"/>
</dbReference>
<gene>
    <name evidence="2" type="ORF">SAMN05216167_112169</name>
</gene>
<evidence type="ECO:0000259" key="1">
    <source>
        <dbReference type="Pfam" id="PF03572"/>
    </source>
</evidence>
<dbReference type="EMBL" id="FOLQ01000012">
    <property type="protein sequence ID" value="SFE33111.1"/>
    <property type="molecule type" value="Genomic_DNA"/>
</dbReference>
<dbReference type="InterPro" id="IPR029045">
    <property type="entry name" value="ClpP/crotonase-like_dom_sf"/>
</dbReference>
<dbReference type="GO" id="GO:0008236">
    <property type="term" value="F:serine-type peptidase activity"/>
    <property type="evidence" value="ECO:0007669"/>
    <property type="project" value="InterPro"/>
</dbReference>
<organism evidence="2 3">
    <name type="scientific">Spirosoma endophyticum</name>
    <dbReference type="NCBI Taxonomy" id="662367"/>
    <lineage>
        <taxon>Bacteria</taxon>
        <taxon>Pseudomonadati</taxon>
        <taxon>Bacteroidota</taxon>
        <taxon>Cytophagia</taxon>
        <taxon>Cytophagales</taxon>
        <taxon>Cytophagaceae</taxon>
        <taxon>Spirosoma</taxon>
    </lineage>
</organism>
<evidence type="ECO:0000313" key="2">
    <source>
        <dbReference type="EMBL" id="SFE33111.1"/>
    </source>
</evidence>
<name>A0A1I1ZN48_9BACT</name>
<dbReference type="Pfam" id="PF03572">
    <property type="entry name" value="Peptidase_S41"/>
    <property type="match status" value="1"/>
</dbReference>
<evidence type="ECO:0000313" key="3">
    <source>
        <dbReference type="Proteomes" id="UP000198598"/>
    </source>
</evidence>
<proteinExistence type="predicted"/>
<dbReference type="OrthoDB" id="2327485at2"/>
<dbReference type="Gene3D" id="3.90.226.10">
    <property type="entry name" value="2-enoyl-CoA Hydratase, Chain A, domain 1"/>
    <property type="match status" value="1"/>
</dbReference>
<accession>A0A1I1ZN48</accession>
<dbReference type="STRING" id="662367.SAMN05216167_112169"/>
<keyword evidence="3" id="KW-1185">Reference proteome</keyword>
<dbReference type="Proteomes" id="UP000198598">
    <property type="component" value="Unassembled WGS sequence"/>
</dbReference>
<dbReference type="InterPro" id="IPR005151">
    <property type="entry name" value="Tail-specific_protease"/>
</dbReference>
<dbReference type="RefSeq" id="WP_093831216.1">
    <property type="nucleotide sequence ID" value="NZ_FOLQ01000012.1"/>
</dbReference>
<sequence>MKHVFLILSLFTLSTFGRAQQVDSCSCQANLKALVDVAKSRYAGFEDKISSKTLKQYNDLRQNLERQAQLTSPNGCLTILEKYVAFFKDDHFTIHYSDLTTALRKPVKANESPAQISRYLSAYQANLAPIEGIWRDIDDLYQVNIYKDKKDPKHYTGSIASTKVANWQAGLVKFRLKQTPAKGFEAVYYFRDFTPVHYTASLQGDILKFSGFGGYWVRTAAKFEKPAQLVQTIDLLTQHRQLPNLSFRVIDPNFCYLKLNSFNVADSAFNSVLIQYKEVISRTPHLIIDLRGNGGGCCSLDSWGEFIRLIYTQPIVDAGVTEKVGGKLISYPGRTVRRDSVAKMPQKIALLIDSGGASSAELLLEYARQSKKVTLFGSPTSGTMDYGAVRPYRLPCGTYEGYVATMRSDWTLHGKIDETGYQPDVLIGDYQFDWIQVVMAYYGGKFVPKTK</sequence>
<dbReference type="GO" id="GO:0006508">
    <property type="term" value="P:proteolysis"/>
    <property type="evidence" value="ECO:0007669"/>
    <property type="project" value="InterPro"/>
</dbReference>
<reference evidence="2 3" key="1">
    <citation type="submission" date="2016-10" db="EMBL/GenBank/DDBJ databases">
        <authorList>
            <person name="de Groot N.N."/>
        </authorList>
    </citation>
    <scope>NUCLEOTIDE SEQUENCE [LARGE SCALE GENOMIC DNA]</scope>
    <source>
        <strain evidence="2 3">DSM 26130</strain>
    </source>
</reference>